<dbReference type="InterPro" id="IPR029787">
    <property type="entry name" value="Nucleotide_cyclase"/>
</dbReference>
<name>A0A1G6X2C7_9GAMM</name>
<reference evidence="1 2" key="1">
    <citation type="submission" date="2016-10" db="EMBL/GenBank/DDBJ databases">
        <authorList>
            <person name="de Groot N.N."/>
        </authorList>
    </citation>
    <scope>NUCLEOTIDE SEQUENCE [LARGE SCALE GENOMIC DNA]</scope>
    <source>
        <strain evidence="1 2">DSM 16957</strain>
    </source>
</reference>
<dbReference type="PANTHER" id="PTHR43081">
    <property type="entry name" value="ADENYLATE CYCLASE, TERMINAL-DIFFERENTIATION SPECIFIC-RELATED"/>
    <property type="match status" value="1"/>
</dbReference>
<organism evidence="1 2">
    <name type="scientific">Aquimonas voraii</name>
    <dbReference type="NCBI Taxonomy" id="265719"/>
    <lineage>
        <taxon>Bacteria</taxon>
        <taxon>Pseudomonadati</taxon>
        <taxon>Pseudomonadota</taxon>
        <taxon>Gammaproteobacteria</taxon>
        <taxon>Lysobacterales</taxon>
        <taxon>Lysobacteraceae</taxon>
        <taxon>Aquimonas</taxon>
    </lineage>
</organism>
<dbReference type="GO" id="GO:0035556">
    <property type="term" value="P:intracellular signal transduction"/>
    <property type="evidence" value="ECO:0007669"/>
    <property type="project" value="InterPro"/>
</dbReference>
<dbReference type="InterPro" id="IPR001054">
    <property type="entry name" value="A/G_cyclase"/>
</dbReference>
<accession>A0A1G6X2C7</accession>
<dbReference type="OrthoDB" id="5928393at2"/>
<proteinExistence type="predicted"/>
<dbReference type="GO" id="GO:0004016">
    <property type="term" value="F:adenylate cyclase activity"/>
    <property type="evidence" value="ECO:0007669"/>
    <property type="project" value="UniProtKB-ARBA"/>
</dbReference>
<sequence>MNAQLAPDDSDIEPAPEGAQALLRSVVITDLCDSTALVDRLGDVRATELIRAHDRLLRGLIREHRGQEIDKTDGFLSLFERPIQAVAFALAYQRGLRAFSLEHGIEVSARIGLHVGEVMTWQNDEADIAKGAKPTEVEGLAKPVAARLMGMALPGQILLSGVAYTLAHRAESELGAALSRLQWKAHGDFRFKGVAEAVPVYEIGEEGIAPFKAPAWSGKAHREVPLWRRPVMLAFEAIALIAALALPAWHFLKPEPAIAFAERDWVVLADLRNLTGDPRFDDSLEQAFRIGLEQSRHVNVLSDLQVRDTLQRMQRDSDSPVDRSIGAEIAMREGARALVLPTLAEVGGRLRFTAEVIHPNTQATVYSEYADGRGAEAVLPLVDEVNRKLRGRLGEAVDQVSENSRALERVTTPNLDALSAYTRARALLLERNVSDAISLLNAALSLDPEFAAASLELAIIMNDRLDPEGALAHLKLALANSNRLTHRQIRHASALEKTIASAPEEAIEAWRTLTIEFPDFYVGWGALAWYQWIYMNDLAAARQAVERNIDARNPRRNVGHYLLGSLLLASNDPLQAIEQFKVAEELGLKVENRIYSSAYAVQRDFSRSRSVLERGTVSDASEGGASKALAFATHLADRGRLKEAQELLARTRASIEGQRGFPSRVLAIAESAVLTAEDEEHHSVLATALARALSDQDREARSTLSLEASTRALEAWAAAGLSEPLAGEASTPRDVARSQSVRAQIEALERARRMRVEGQAAAAAKFLGDRISVTSPFAMRVELMRALVDAGDFEAAEAHAKWVSENRGRAYVEPDVLYGLAPYNAFWSSRALLLLARIHLELAQRDAAKKYLSEFEAVVDESELSSATLRELAEIRSQLQPAAS</sequence>
<dbReference type="SUPFAM" id="SSF55073">
    <property type="entry name" value="Nucleotide cyclase"/>
    <property type="match status" value="1"/>
</dbReference>
<dbReference type="NCBIfam" id="TIGR04510">
    <property type="entry name" value="mod_pep_cyc"/>
    <property type="match status" value="1"/>
</dbReference>
<dbReference type="InterPro" id="IPR030966">
    <property type="entry name" value="Mod_pep_cyc"/>
</dbReference>
<evidence type="ECO:0000313" key="2">
    <source>
        <dbReference type="Proteomes" id="UP000199603"/>
    </source>
</evidence>
<dbReference type="RefSeq" id="WP_091242574.1">
    <property type="nucleotide sequence ID" value="NZ_FNAG01000006.1"/>
</dbReference>
<dbReference type="STRING" id="265719.SAMN04488509_1069"/>
<evidence type="ECO:0000313" key="1">
    <source>
        <dbReference type="EMBL" id="SDD72340.1"/>
    </source>
</evidence>
<dbReference type="CDD" id="cd07302">
    <property type="entry name" value="CHD"/>
    <property type="match status" value="1"/>
</dbReference>
<dbReference type="SUPFAM" id="SSF48452">
    <property type="entry name" value="TPR-like"/>
    <property type="match status" value="1"/>
</dbReference>
<dbReference type="InterPro" id="IPR050697">
    <property type="entry name" value="Adenylyl/Guanylyl_Cyclase_3/4"/>
</dbReference>
<dbReference type="Gene3D" id="3.30.70.1230">
    <property type="entry name" value="Nucleotide cyclase"/>
    <property type="match status" value="1"/>
</dbReference>
<dbReference type="InterPro" id="IPR011990">
    <property type="entry name" value="TPR-like_helical_dom_sf"/>
</dbReference>
<protein>
    <submittedName>
        <fullName evidence="1">Putative peptide modification system cyclase</fullName>
    </submittedName>
</protein>
<gene>
    <name evidence="1" type="ORF">SAMN04488509_1069</name>
</gene>
<dbReference type="Proteomes" id="UP000199603">
    <property type="component" value="Unassembled WGS sequence"/>
</dbReference>
<dbReference type="EMBL" id="FNAG01000006">
    <property type="protein sequence ID" value="SDD72340.1"/>
    <property type="molecule type" value="Genomic_DNA"/>
</dbReference>
<dbReference type="Gene3D" id="1.25.40.10">
    <property type="entry name" value="Tetratricopeptide repeat domain"/>
    <property type="match status" value="1"/>
</dbReference>
<dbReference type="GO" id="GO:0006171">
    <property type="term" value="P:cAMP biosynthetic process"/>
    <property type="evidence" value="ECO:0007669"/>
    <property type="project" value="TreeGrafter"/>
</dbReference>
<keyword evidence="2" id="KW-1185">Reference proteome</keyword>
<dbReference type="PANTHER" id="PTHR43081:SF19">
    <property type="entry name" value="PH-SENSITIVE ADENYLATE CYCLASE RV1264"/>
    <property type="match status" value="1"/>
</dbReference>
<dbReference type="AlphaFoldDB" id="A0A1G6X2C7"/>